<gene>
    <name evidence="10" type="ORF">ACJRO7_026274</name>
</gene>
<dbReference type="Pfam" id="PF23547">
    <property type="entry name" value="Zn_ribbon_FGT1_1"/>
    <property type="match status" value="1"/>
</dbReference>
<evidence type="ECO:0000256" key="6">
    <source>
        <dbReference type="ARBA" id="ARBA00023163"/>
    </source>
</evidence>
<feature type="compositionally biased region" description="Low complexity" evidence="8">
    <location>
        <begin position="80"/>
        <end position="91"/>
    </location>
</feature>
<dbReference type="Pfam" id="PF00628">
    <property type="entry name" value="PHD"/>
    <property type="match status" value="1"/>
</dbReference>
<protein>
    <recommendedName>
        <fullName evidence="9">PHD-type domain-containing protein</fullName>
    </recommendedName>
</protein>
<dbReference type="PROSITE" id="PS01359">
    <property type="entry name" value="ZF_PHD_1"/>
    <property type="match status" value="1"/>
</dbReference>
<evidence type="ECO:0000256" key="1">
    <source>
        <dbReference type="ARBA" id="ARBA00006992"/>
    </source>
</evidence>
<dbReference type="GO" id="GO:0008270">
    <property type="term" value="F:zinc ion binding"/>
    <property type="evidence" value="ECO:0007669"/>
    <property type="project" value="UniProtKB-KW"/>
</dbReference>
<dbReference type="Gene3D" id="3.40.50.300">
    <property type="entry name" value="P-loop containing nucleotide triphosphate hydrolases"/>
    <property type="match status" value="1"/>
</dbReference>
<dbReference type="AlphaFoldDB" id="A0ABD3KDQ6"/>
<dbReference type="InterPro" id="IPR019787">
    <property type="entry name" value="Znf_PHD-finger"/>
</dbReference>
<name>A0ABD3KDQ6_EUCGL</name>
<sequence>MTQQPPPPPPPPPPLPASDGVASPQQGVQVRCAGCRMILSVGRGVMQFSCPTCHLPQMLPPELTAASAASPPNPPPYNNNPPSDAAPPNSNRVAQLKPAHGIDPTKIQLPCAHCKALLNVPHGLSRFKCPQCDTDLAVKQPLQQQPSFLPLPPPPLPHEEVNEVAIEVEREEDEGGTLGETFTDYRPPKLSIGPPHPDPVVETSSLSAIQPPEPTYDMKIKDKLETSTVLSCLQIETLVYACQRHLQHLANGTRAGFFVGDGAGVGKGRTIAGLIWENWHQGRKKALWISVGSDLKFDARRDLDDVGATCVEVHALNKLPYSKLDSKSVGVREGVVFLTYSSLIASSERGRSRLQQLVQWGGPEFDGLVIFDECHKAKNLVPEAGSQSTRTGEAVLEIQARLPEARVIYCSATGASEPRNMGYMVRLGLWGAGTSFLDFREFLVALEKGGVGALELVAMDMKARGMYVCRTLSYKGSEFEIVEAPLEENMMEMYKKAAEFWAELRVELLTASSFLTDEKPNTSQLWRLYWASHQRFFRHMCMSAKVPAVVRLAKQALEEDKCVVIGLQSTGEARTEEAVTKYGLELDDFVSGPRELLLKFVEENYPLPEKPEPLSGEESVKELQRKRHSARPDVSIKGRVRKVAKWQPASDDESDEDNDSDSVHDSTESDDEFQICAICNGEEGRKKLLQCSCCHQLVHPACLVPPMEDIVSEEWSCHSCKQKTEEFLQARRAYIQELLKRYEAALERKAKILEIIRTLDLPNNPLDDITDQLGGPDKVAEMTGRRGMLVRASSGKGVTYQARNTKEVTMEMVNMHEKQLFMDGKKWVAIISEAGSAGVSLQADRRALNQKRRVHLTLELPWSADRAIQQFGRTHRSNQASAPVYRILFTNLGGERRFASIVAKRLESLGALTQGDRRAGPSLSAYNYDSTYGKKALVSMYRGIMEMDSLPIVPPGCSSEEPDKVRDFMEQAKAALVSVGIVRDTVVGNGKDNFKISGRIIDSDMHDVGRFLNRLLGLPPDIQNRLFELFVGILDLVIQNARIEGHLDSGIVDMKANSVELQGTPKTVHIDPTSGASTELFTFTLDRGITWECMHGPNCKIGTYCTVGRRLQEVNVLGGLILPVWGTIEKALAKQARQSHKRLRVVHIETTTDRQRIVGLFVPNSAIESVLQGLAWVQDIDD</sequence>
<keyword evidence="3 7" id="KW-0863">Zinc-finger</keyword>
<dbReference type="Pfam" id="PF13872">
    <property type="entry name" value="AAA_34"/>
    <property type="match status" value="1"/>
</dbReference>
<evidence type="ECO:0000256" key="3">
    <source>
        <dbReference type="ARBA" id="ARBA00022771"/>
    </source>
</evidence>
<dbReference type="SUPFAM" id="SSF52540">
    <property type="entry name" value="P-loop containing nucleoside triphosphate hydrolases"/>
    <property type="match status" value="2"/>
</dbReference>
<evidence type="ECO:0000256" key="2">
    <source>
        <dbReference type="ARBA" id="ARBA00022723"/>
    </source>
</evidence>
<evidence type="ECO:0000256" key="7">
    <source>
        <dbReference type="PROSITE-ProRule" id="PRU00146"/>
    </source>
</evidence>
<keyword evidence="11" id="KW-1185">Reference proteome</keyword>
<comment type="similarity">
    <text evidence="1">Belongs to the SBNO family.</text>
</comment>
<dbReference type="Pfam" id="PF23548">
    <property type="entry name" value="Zn_ribbon_FGT1_2"/>
    <property type="match status" value="1"/>
</dbReference>
<evidence type="ECO:0000313" key="11">
    <source>
        <dbReference type="Proteomes" id="UP001634007"/>
    </source>
</evidence>
<dbReference type="InterPro" id="IPR057025">
    <property type="entry name" value="Znr_FGT1_2"/>
</dbReference>
<dbReference type="InterPro" id="IPR001965">
    <property type="entry name" value="Znf_PHD"/>
</dbReference>
<feature type="region of interest" description="Disordered" evidence="8">
    <location>
        <begin position="1"/>
        <end position="23"/>
    </location>
</feature>
<dbReference type="PANTHER" id="PTHR12706:SF13">
    <property type="entry name" value="PROTEIN FORGETTER 1"/>
    <property type="match status" value="1"/>
</dbReference>
<dbReference type="InterPro" id="IPR057024">
    <property type="entry name" value="Znr_FGT1_1"/>
</dbReference>
<dbReference type="Proteomes" id="UP001634007">
    <property type="component" value="Unassembled WGS sequence"/>
</dbReference>
<feature type="domain" description="PHD-type" evidence="9">
    <location>
        <begin position="673"/>
        <end position="723"/>
    </location>
</feature>
<evidence type="ECO:0000256" key="5">
    <source>
        <dbReference type="ARBA" id="ARBA00023015"/>
    </source>
</evidence>
<evidence type="ECO:0000256" key="4">
    <source>
        <dbReference type="ARBA" id="ARBA00022833"/>
    </source>
</evidence>
<dbReference type="Gene3D" id="3.30.40.10">
    <property type="entry name" value="Zinc/RING finger domain, C3HC4 (zinc finger)"/>
    <property type="match status" value="1"/>
</dbReference>
<dbReference type="InterPro" id="IPR027417">
    <property type="entry name" value="P-loop_NTPase"/>
</dbReference>
<evidence type="ECO:0000313" key="10">
    <source>
        <dbReference type="EMBL" id="KAL3737477.1"/>
    </source>
</evidence>
<dbReference type="PANTHER" id="PTHR12706">
    <property type="entry name" value="STRAWBERRY NOTCH-RELATED"/>
    <property type="match status" value="1"/>
</dbReference>
<dbReference type="InterPro" id="IPR011011">
    <property type="entry name" value="Znf_FYVE_PHD"/>
</dbReference>
<dbReference type="InterPro" id="IPR013083">
    <property type="entry name" value="Znf_RING/FYVE/PHD"/>
</dbReference>
<dbReference type="FunFam" id="3.40.50.300:FF:000342">
    <property type="entry name" value="Protein strawberry notch homolog 2"/>
    <property type="match status" value="1"/>
</dbReference>
<dbReference type="InterPro" id="IPR026937">
    <property type="entry name" value="SBNO_Helicase_C_dom"/>
</dbReference>
<dbReference type="EMBL" id="JBJKBG010000006">
    <property type="protein sequence ID" value="KAL3737477.1"/>
    <property type="molecule type" value="Genomic_DNA"/>
</dbReference>
<dbReference type="InterPro" id="IPR026741">
    <property type="entry name" value="SNO"/>
</dbReference>
<feature type="region of interest" description="Disordered" evidence="8">
    <location>
        <begin position="64"/>
        <end position="96"/>
    </location>
</feature>
<keyword evidence="2" id="KW-0479">Metal-binding</keyword>
<proteinExistence type="inferred from homology"/>
<comment type="caution">
    <text evidence="10">The sequence shown here is derived from an EMBL/GenBank/DDBJ whole genome shotgun (WGS) entry which is preliminary data.</text>
</comment>
<dbReference type="PROSITE" id="PS50016">
    <property type="entry name" value="ZF_PHD_2"/>
    <property type="match status" value="1"/>
</dbReference>
<reference evidence="10 11" key="1">
    <citation type="submission" date="2024-11" db="EMBL/GenBank/DDBJ databases">
        <title>Chromosome-level genome assembly of Eucalyptus globulus Labill. provides insights into its genome evolution.</title>
        <authorList>
            <person name="Li X."/>
        </authorList>
    </citation>
    <scope>NUCLEOTIDE SEQUENCE [LARGE SCALE GENOMIC DNA]</scope>
    <source>
        <strain evidence="10">CL2024</strain>
        <tissue evidence="10">Fresh tender leaves</tissue>
    </source>
</reference>
<evidence type="ECO:0000256" key="8">
    <source>
        <dbReference type="SAM" id="MobiDB-lite"/>
    </source>
</evidence>
<dbReference type="Pfam" id="PF13871">
    <property type="entry name" value="Helicase_C_4"/>
    <property type="match status" value="1"/>
</dbReference>
<organism evidence="10 11">
    <name type="scientific">Eucalyptus globulus</name>
    <name type="common">Tasmanian blue gum</name>
    <dbReference type="NCBI Taxonomy" id="34317"/>
    <lineage>
        <taxon>Eukaryota</taxon>
        <taxon>Viridiplantae</taxon>
        <taxon>Streptophyta</taxon>
        <taxon>Embryophyta</taxon>
        <taxon>Tracheophyta</taxon>
        <taxon>Spermatophyta</taxon>
        <taxon>Magnoliopsida</taxon>
        <taxon>eudicotyledons</taxon>
        <taxon>Gunneridae</taxon>
        <taxon>Pentapetalae</taxon>
        <taxon>rosids</taxon>
        <taxon>malvids</taxon>
        <taxon>Myrtales</taxon>
        <taxon>Myrtaceae</taxon>
        <taxon>Myrtoideae</taxon>
        <taxon>Eucalypteae</taxon>
        <taxon>Eucalyptus</taxon>
    </lineage>
</organism>
<keyword evidence="4" id="KW-0862">Zinc</keyword>
<dbReference type="InterPro" id="IPR019786">
    <property type="entry name" value="Zinc_finger_PHD-type_CS"/>
</dbReference>
<feature type="compositionally biased region" description="Pro residues" evidence="8">
    <location>
        <begin position="1"/>
        <end position="16"/>
    </location>
</feature>
<dbReference type="SUPFAM" id="SSF57903">
    <property type="entry name" value="FYVE/PHD zinc finger"/>
    <property type="match status" value="1"/>
</dbReference>
<keyword evidence="5" id="KW-0805">Transcription regulation</keyword>
<accession>A0ABD3KDQ6</accession>
<dbReference type="InterPro" id="IPR039187">
    <property type="entry name" value="SNO_AAA"/>
</dbReference>
<feature type="compositionally biased region" description="Acidic residues" evidence="8">
    <location>
        <begin position="650"/>
        <end position="660"/>
    </location>
</feature>
<evidence type="ECO:0000259" key="9">
    <source>
        <dbReference type="PROSITE" id="PS50016"/>
    </source>
</evidence>
<feature type="region of interest" description="Disordered" evidence="8">
    <location>
        <begin position="608"/>
        <end position="667"/>
    </location>
</feature>
<keyword evidence="6" id="KW-0804">Transcription</keyword>
<dbReference type="SMART" id="SM00249">
    <property type="entry name" value="PHD"/>
    <property type="match status" value="1"/>
</dbReference>